<accession>A0A967EIM5</accession>
<name>A0A967EIM5_9RHOB</name>
<gene>
    <name evidence="1" type="ORF">HAT86_01365</name>
</gene>
<keyword evidence="2" id="KW-1185">Reference proteome</keyword>
<evidence type="ECO:0008006" key="3">
    <source>
        <dbReference type="Google" id="ProtNLM"/>
    </source>
</evidence>
<organism evidence="1 2">
    <name type="scientific">Roseovarius gahaiensis</name>
    <dbReference type="NCBI Taxonomy" id="2716691"/>
    <lineage>
        <taxon>Bacteria</taxon>
        <taxon>Pseudomonadati</taxon>
        <taxon>Pseudomonadota</taxon>
        <taxon>Alphaproteobacteria</taxon>
        <taxon>Rhodobacterales</taxon>
        <taxon>Roseobacteraceae</taxon>
        <taxon>Roseovarius</taxon>
    </lineage>
</organism>
<evidence type="ECO:0000313" key="2">
    <source>
        <dbReference type="Proteomes" id="UP000639775"/>
    </source>
</evidence>
<dbReference type="EMBL" id="JAAORB010000002">
    <property type="protein sequence ID" value="NHQ73112.1"/>
    <property type="molecule type" value="Genomic_DNA"/>
</dbReference>
<protein>
    <recommendedName>
        <fullName evidence="3">Translocase</fullName>
    </recommendedName>
</protein>
<dbReference type="AlphaFoldDB" id="A0A967EIM5"/>
<proteinExistence type="predicted"/>
<comment type="caution">
    <text evidence="1">The sequence shown here is derived from an EMBL/GenBank/DDBJ whole genome shotgun (WGS) entry which is preliminary data.</text>
</comment>
<reference evidence="1" key="1">
    <citation type="submission" date="2020-03" db="EMBL/GenBank/DDBJ databases">
        <title>Roseovarius gahaiensis sp. nov., isolated from Gahai Saline Lake, China.</title>
        <authorList>
            <person name="Sun X."/>
        </authorList>
    </citation>
    <scope>NUCLEOTIDE SEQUENCE</scope>
    <source>
        <strain evidence="1">GH877</strain>
    </source>
</reference>
<sequence length="357" mass="37722">MIGPRRILTAGGTFACALGIGFIMQNMATPPEGAVPDNSTQIASLTATAPDNAWDPLQDTVAVAVQDTQHQTSPKLTDVRYTSAMIPAPPKSAPQPERLPSMSVDRAVAVPASLTDQPIAVPPQDVPAPGFSCDIEMTANVQAAAMVEVSLNAPCMAHERFTLHHNGMMISEILDDDGQSRIKVPALSSDAVFMASFVNGKAAMISAKVNTLEYYDRAVIQWQGESGLHLHAFEFGADYDDAGHIWAKTKGDLKQAVGGKGGFMVRLGVDSLAAAYMAEVYTFPTGVAQKSGNVALTVEAEVTQANCGRDITAQSLEVAGAGPLRVRDLELAVPACDATGDFLVLKNMLNDLKIAQK</sequence>
<dbReference type="Proteomes" id="UP000639775">
    <property type="component" value="Unassembled WGS sequence"/>
</dbReference>
<evidence type="ECO:0000313" key="1">
    <source>
        <dbReference type="EMBL" id="NHQ73112.1"/>
    </source>
</evidence>